<evidence type="ECO:0000256" key="5">
    <source>
        <dbReference type="ARBA" id="ARBA00023237"/>
    </source>
</evidence>
<protein>
    <submittedName>
        <fullName evidence="9">RagB/SusD family nutrient uptake outer membrane protein</fullName>
    </submittedName>
</protein>
<keyword evidence="4" id="KW-0472">Membrane</keyword>
<dbReference type="RefSeq" id="WP_415861927.1">
    <property type="nucleotide sequence ID" value="NZ_CP134536.1"/>
</dbReference>
<dbReference type="EMBL" id="CP134536">
    <property type="protein sequence ID" value="WNH11947.1"/>
    <property type="molecule type" value="Genomic_DNA"/>
</dbReference>
<proteinExistence type="inferred from homology"/>
<comment type="similarity">
    <text evidence="2">Belongs to the SusD family.</text>
</comment>
<name>A0ABY9Y1G5_9FLAO</name>
<organism evidence="9 10">
    <name type="scientific">Thalassobellus suaedae</name>
    <dbReference type="NCBI Taxonomy" id="3074124"/>
    <lineage>
        <taxon>Bacteria</taxon>
        <taxon>Pseudomonadati</taxon>
        <taxon>Bacteroidota</taxon>
        <taxon>Flavobacteriia</taxon>
        <taxon>Flavobacteriales</taxon>
        <taxon>Flavobacteriaceae</taxon>
        <taxon>Thalassobellus</taxon>
    </lineage>
</organism>
<keyword evidence="10" id="KW-1185">Reference proteome</keyword>
<feature type="chain" id="PRO_5047549715" evidence="6">
    <location>
        <begin position="28"/>
        <end position="577"/>
    </location>
</feature>
<keyword evidence="3 6" id="KW-0732">Signal</keyword>
<comment type="subcellular location">
    <subcellularLocation>
        <location evidence="1">Cell outer membrane</location>
    </subcellularLocation>
</comment>
<evidence type="ECO:0000256" key="2">
    <source>
        <dbReference type="ARBA" id="ARBA00006275"/>
    </source>
</evidence>
<evidence type="ECO:0000259" key="8">
    <source>
        <dbReference type="Pfam" id="PF14322"/>
    </source>
</evidence>
<evidence type="ECO:0000256" key="6">
    <source>
        <dbReference type="SAM" id="SignalP"/>
    </source>
</evidence>
<evidence type="ECO:0000256" key="4">
    <source>
        <dbReference type="ARBA" id="ARBA00023136"/>
    </source>
</evidence>
<gene>
    <name evidence="9" type="ORF">RHP49_13715</name>
</gene>
<sequence>MIHFIIKPKVLAMAVITCCMLSFTSCSEEEFLTVNNPNSITDATFWKTSTQFNNALNAVYGAMQFQAISGSGLSQEIIRADIADTYSFFGRWNIFRQLTYTDNSEQLVNKWNQLYIGIFRANQVINNIEIADSSIFKENEKESILAQAKCLRAFFYFELVHTYGQAVIHTEVSAANLNKPTSTIEEVNDQVIIPDLNYARLNLPKIWTDSKDLGRVTSGTATSLRGKVYLYDQQWGLAANDFKEVIDSNVYALTPEALDNFTDQNEFNSESILEVAYSATANPGANGANVDDTPFVSGAESNAVASNYASIGFGGFNTVVANLYLHELFTNDEIDATNPINTDNVHSRRLSASICPKDFEGLYFGVDNTDRNVHTYRGLGLTALVKKYTNWYQGTSEIPLNRSGINFRHIRLADVYLMYAEAVLNENSNVGEAIKYIDLVRKRAGVKTIQQYLDANANTFPQLHISEQVHGTQPMVAPTKENIMTHIQMVERPLELCFEGQRWRDLVRWGMVKNTLTTMGDDLKWRRDNLATILNQPPLFIEGSVNLLSLIGIEKYNAAEHDYFYLPAAEQQSNKGL</sequence>
<keyword evidence="5" id="KW-0998">Cell outer membrane</keyword>
<dbReference type="Proteomes" id="UP001303407">
    <property type="component" value="Chromosome"/>
</dbReference>
<feature type="domain" description="SusD-like N-terminal" evidence="8">
    <location>
        <begin position="31"/>
        <end position="230"/>
    </location>
</feature>
<dbReference type="PROSITE" id="PS51257">
    <property type="entry name" value="PROKAR_LIPOPROTEIN"/>
    <property type="match status" value="1"/>
</dbReference>
<feature type="signal peptide" evidence="6">
    <location>
        <begin position="1"/>
        <end position="27"/>
    </location>
</feature>
<dbReference type="InterPro" id="IPR033985">
    <property type="entry name" value="SusD-like_N"/>
</dbReference>
<dbReference type="InterPro" id="IPR012944">
    <property type="entry name" value="SusD_RagB_dom"/>
</dbReference>
<accession>A0ABY9Y1G5</accession>
<dbReference type="Pfam" id="PF14322">
    <property type="entry name" value="SusD-like_3"/>
    <property type="match status" value="1"/>
</dbReference>
<dbReference type="Gene3D" id="1.25.40.390">
    <property type="match status" value="1"/>
</dbReference>
<dbReference type="InterPro" id="IPR011990">
    <property type="entry name" value="TPR-like_helical_dom_sf"/>
</dbReference>
<dbReference type="SUPFAM" id="SSF48452">
    <property type="entry name" value="TPR-like"/>
    <property type="match status" value="1"/>
</dbReference>
<feature type="domain" description="RagB/SusD" evidence="7">
    <location>
        <begin position="270"/>
        <end position="519"/>
    </location>
</feature>
<dbReference type="Pfam" id="PF07980">
    <property type="entry name" value="SusD_RagB"/>
    <property type="match status" value="1"/>
</dbReference>
<evidence type="ECO:0000313" key="9">
    <source>
        <dbReference type="EMBL" id="WNH11947.1"/>
    </source>
</evidence>
<evidence type="ECO:0000313" key="10">
    <source>
        <dbReference type="Proteomes" id="UP001303407"/>
    </source>
</evidence>
<evidence type="ECO:0000259" key="7">
    <source>
        <dbReference type="Pfam" id="PF07980"/>
    </source>
</evidence>
<reference evidence="9 10" key="1">
    <citation type="submission" date="2023-09" db="EMBL/GenBank/DDBJ databases">
        <title>Thalassobella suaedae gen. nov., sp. nov., a marine bacterium of the family Flavobacteriaceae isolated from a halophyte Suaeda japonica.</title>
        <authorList>
            <person name="Lee S.Y."/>
            <person name="Hwang C.Y."/>
        </authorList>
    </citation>
    <scope>NUCLEOTIDE SEQUENCE [LARGE SCALE GENOMIC DNA]</scope>
    <source>
        <strain evidence="9 10">HL-DH10</strain>
    </source>
</reference>
<evidence type="ECO:0000256" key="3">
    <source>
        <dbReference type="ARBA" id="ARBA00022729"/>
    </source>
</evidence>
<evidence type="ECO:0000256" key="1">
    <source>
        <dbReference type="ARBA" id="ARBA00004442"/>
    </source>
</evidence>